<dbReference type="PROSITE" id="PS51257">
    <property type="entry name" value="PROKAR_LIPOPROTEIN"/>
    <property type="match status" value="1"/>
</dbReference>
<comment type="caution">
    <text evidence="2">The sequence shown here is derived from an EMBL/GenBank/DDBJ whole genome shotgun (WGS) entry which is preliminary data.</text>
</comment>
<name>A0A4R1G9S5_9BACT</name>
<keyword evidence="3" id="KW-1185">Reference proteome</keyword>
<protein>
    <recommendedName>
        <fullName evidence="4">Virulence factor lipase-like protein</fullName>
    </recommendedName>
</protein>
<keyword evidence="1" id="KW-0732">Signal</keyword>
<dbReference type="InterPro" id="IPR029058">
    <property type="entry name" value="AB_hydrolase_fold"/>
</dbReference>
<gene>
    <name evidence="2" type="ORF">CLV27_1401</name>
</gene>
<feature type="chain" id="PRO_5020563347" description="Virulence factor lipase-like protein" evidence="1">
    <location>
        <begin position="22"/>
        <end position="615"/>
    </location>
</feature>
<reference evidence="2 3" key="1">
    <citation type="submission" date="2019-03" db="EMBL/GenBank/DDBJ databases">
        <title>Genomic Encyclopedia of Archaeal and Bacterial Type Strains, Phase II (KMG-II): from individual species to whole genera.</title>
        <authorList>
            <person name="Goeker M."/>
        </authorList>
    </citation>
    <scope>NUCLEOTIDE SEQUENCE [LARGE SCALE GENOMIC DNA]</scope>
    <source>
        <strain evidence="2 3">DSM 24425</strain>
    </source>
</reference>
<dbReference type="Proteomes" id="UP000295777">
    <property type="component" value="Unassembled WGS sequence"/>
</dbReference>
<dbReference type="RefSeq" id="WP_132527198.1">
    <property type="nucleotide sequence ID" value="NZ_SMFV01000005.1"/>
</dbReference>
<dbReference type="OrthoDB" id="9768at2"/>
<dbReference type="Gene3D" id="3.40.50.1820">
    <property type="entry name" value="alpha/beta hydrolase"/>
    <property type="match status" value="1"/>
</dbReference>
<accession>A0A4R1G9S5</accession>
<proteinExistence type="predicted"/>
<dbReference type="SUPFAM" id="SSF53474">
    <property type="entry name" value="alpha/beta-Hydrolases"/>
    <property type="match status" value="1"/>
</dbReference>
<dbReference type="AlphaFoldDB" id="A0A4R1G9S5"/>
<organism evidence="2 3">
    <name type="scientific">Phorcysia thermohydrogeniphila</name>
    <dbReference type="NCBI Taxonomy" id="936138"/>
    <lineage>
        <taxon>Bacteria</taxon>
        <taxon>Pseudomonadati</taxon>
        <taxon>Aquificota</taxon>
        <taxon>Aquificia</taxon>
        <taxon>Desulfurobacteriales</taxon>
        <taxon>Desulfurobacteriaceae</taxon>
        <taxon>Phorcysia</taxon>
    </lineage>
</organism>
<evidence type="ECO:0000313" key="3">
    <source>
        <dbReference type="Proteomes" id="UP000295777"/>
    </source>
</evidence>
<dbReference type="EMBL" id="SMFV01000005">
    <property type="protein sequence ID" value="TCK03330.1"/>
    <property type="molecule type" value="Genomic_DNA"/>
</dbReference>
<evidence type="ECO:0000256" key="1">
    <source>
        <dbReference type="SAM" id="SignalP"/>
    </source>
</evidence>
<evidence type="ECO:0000313" key="2">
    <source>
        <dbReference type="EMBL" id="TCK03330.1"/>
    </source>
</evidence>
<feature type="signal peptide" evidence="1">
    <location>
        <begin position="1"/>
        <end position="21"/>
    </location>
</feature>
<sequence>MRKLSGLIAACLIMFSCGGSLQEHSSAPEVVTSSVERNGLVFDPFGTEKEAPIGIPFPNDALWKETGGYLYLDTSNVDDVAKKALYEAINRLKIRGFSPNTPLIVPLINEIPVDTSSLKGKYRLIDVTSEEDQTNRLTFKQDGRYLKFYPVKPLEPGHRYALILLKGIKDVNGNDLIPPQAFGGYYLQFKDSLDKAYQIANVSKDNVLEASLFTTADKTLSSGDLGALKAYLLSLQSNPDTPFPEIEGLPYQNIGEDYKNFDQAVDAVLGLIPLSPELRNEISNKNFPAFDITKLKELLEKVTLGETFDIKDYVKFIPVFIGNGENYSGSVYIFQHGLGGYKEQAENLLGDINLPVVAIDLPFHGDYTKLTENSQTECGGGKCFLTSNVTQNRLNIYQAVFNLRLLEKLLRAGLYDIDGDGNPDTPSKVYFLGVSMGAITGSIYANVGSPDKVVLNVGGANLISIVDTAKNETIKALLEATGVKKNTYAYAYLLGIFQLILDSADPIYLAIANSTKTLLQNAYGDTVVPNVSNEALAKRVGFDQYTSVENPDPTNPPSPSPGWYMFGNEDNWVHHGFLLHTEIEKYPEAEGKLDLQFVENAQTAARKQINDFFNQ</sequence>
<evidence type="ECO:0008006" key="4">
    <source>
        <dbReference type="Google" id="ProtNLM"/>
    </source>
</evidence>